<protein>
    <submittedName>
        <fullName evidence="1">Uncharacterized protein</fullName>
    </submittedName>
</protein>
<dbReference type="AlphaFoldDB" id="W0DJC2"/>
<evidence type="ECO:0000313" key="1">
    <source>
        <dbReference type="EMBL" id="AHE97103.1"/>
    </source>
</evidence>
<accession>W0DJC2</accession>
<dbReference type="RefSeq" id="WP_006746368.1">
    <property type="nucleotide sequence ID" value="NZ_CP007029.1"/>
</dbReference>
<evidence type="ECO:0000313" key="2">
    <source>
        <dbReference type="Proteomes" id="UP000005289"/>
    </source>
</evidence>
<dbReference type="KEGG" id="tti:THITH_01110"/>
<reference evidence="1 2" key="1">
    <citation type="submission" date="2013-12" db="EMBL/GenBank/DDBJ databases">
        <authorList>
            <consortium name="DOE Joint Genome Institute"/>
            <person name="Muyzer G."/>
            <person name="Huntemann M."/>
            <person name="Han J."/>
            <person name="Chen A."/>
            <person name="Kyrpides N."/>
            <person name="Mavromatis K."/>
            <person name="Markowitz V."/>
            <person name="Palaniappan K."/>
            <person name="Ivanova N."/>
            <person name="Schaumberg A."/>
            <person name="Pati A."/>
            <person name="Liolios K."/>
            <person name="Nordberg H.P."/>
            <person name="Cantor M.N."/>
            <person name="Hua S.X."/>
            <person name="Woyke T."/>
        </authorList>
    </citation>
    <scope>NUCLEOTIDE SEQUENCE [LARGE SCALE GENOMIC DNA]</scope>
    <source>
        <strain evidence="1 2">ARh 1</strain>
    </source>
</reference>
<proteinExistence type="predicted"/>
<organism evidence="1 2">
    <name type="scientific">Thioalkalivibrio paradoxus ARh 1</name>
    <dbReference type="NCBI Taxonomy" id="713585"/>
    <lineage>
        <taxon>Bacteria</taxon>
        <taxon>Pseudomonadati</taxon>
        <taxon>Pseudomonadota</taxon>
        <taxon>Gammaproteobacteria</taxon>
        <taxon>Chromatiales</taxon>
        <taxon>Ectothiorhodospiraceae</taxon>
        <taxon>Thioalkalivibrio</taxon>
    </lineage>
</organism>
<dbReference type="OrthoDB" id="6846779at2"/>
<dbReference type="Proteomes" id="UP000005289">
    <property type="component" value="Chromosome"/>
</dbReference>
<dbReference type="EMBL" id="CP007029">
    <property type="protein sequence ID" value="AHE97103.1"/>
    <property type="molecule type" value="Genomic_DNA"/>
</dbReference>
<gene>
    <name evidence="1" type="ORF">THITH_01110</name>
</gene>
<dbReference type="HOGENOM" id="CLU_075792_0_0_6"/>
<sequence length="297" mass="33806">MELVVKQQIYYSNKQLVPMKEVAESLLALEAVIRHSPQVLEALFPGTTIDAVDVFIKELRSESIWEDVVIKFVFGSQKKFDQFIENVRERVGMDNIVNNPQLLSAIILVLILSGGAYYLGKDAPEQRATIEANNNTIINIGAGMVEMSAEEFQVVVEAAIKDKPKLAKDAVRVVKPAKLDPTASITFSDNEKLQITPEAVRAMPRYMAVQEEEQFIEDFKKIEMELRATDLDSTKRGWAVVVPQLSERRVRLQLDPTVNPEELYERRKFTANATIIFGHDKEYKKIPKLVFLREIVR</sequence>
<name>W0DJC2_9GAMM</name>
<keyword evidence="2" id="KW-1185">Reference proteome</keyword>